<dbReference type="RefSeq" id="WP_345336129.1">
    <property type="nucleotide sequence ID" value="NZ_BAABJZ010000092.1"/>
</dbReference>
<name>A0ABP9F438_9GAMM</name>
<keyword evidence="3" id="KW-0560">Oxidoreductase</keyword>
<dbReference type="PANTHER" id="PTHR40562">
    <property type="match status" value="1"/>
</dbReference>
<dbReference type="InterPro" id="IPR017941">
    <property type="entry name" value="Rieske_2Fe-2S"/>
</dbReference>
<dbReference type="PANTHER" id="PTHR40562:SF1">
    <property type="entry name" value="NITRITE REDUCTASE (NADH) SMALL SUBUNIT"/>
    <property type="match status" value="1"/>
</dbReference>
<dbReference type="CDD" id="cd03529">
    <property type="entry name" value="Rieske_NirD"/>
    <property type="match status" value="1"/>
</dbReference>
<dbReference type="Pfam" id="PF13806">
    <property type="entry name" value="Rieske_2"/>
    <property type="match status" value="1"/>
</dbReference>
<proteinExistence type="predicted"/>
<evidence type="ECO:0000256" key="1">
    <source>
        <dbReference type="ARBA" id="ARBA00022714"/>
    </source>
</evidence>
<dbReference type="NCBIfam" id="TIGR02378">
    <property type="entry name" value="nirD_assim_sml"/>
    <property type="match status" value="1"/>
</dbReference>
<dbReference type="Proteomes" id="UP001499988">
    <property type="component" value="Unassembled WGS sequence"/>
</dbReference>
<evidence type="ECO:0000256" key="3">
    <source>
        <dbReference type="ARBA" id="ARBA00023002"/>
    </source>
</evidence>
<dbReference type="SUPFAM" id="SSF50022">
    <property type="entry name" value="ISP domain"/>
    <property type="match status" value="1"/>
</dbReference>
<accession>A0ABP9F438</accession>
<reference evidence="9" key="1">
    <citation type="journal article" date="2019" name="Int. J. Syst. Evol. Microbiol.">
        <title>The Global Catalogue of Microorganisms (GCM) 10K type strain sequencing project: providing services to taxonomists for standard genome sequencing and annotation.</title>
        <authorList>
            <consortium name="The Broad Institute Genomics Platform"/>
            <consortium name="The Broad Institute Genome Sequencing Center for Infectious Disease"/>
            <person name="Wu L."/>
            <person name="Ma J."/>
        </authorList>
    </citation>
    <scope>NUCLEOTIDE SEQUENCE [LARGE SCALE GENOMIC DNA]</scope>
    <source>
        <strain evidence="9">JCM 18401</strain>
    </source>
</reference>
<dbReference type="InterPro" id="IPR036922">
    <property type="entry name" value="Rieske_2Fe-2S_sf"/>
</dbReference>
<dbReference type="PROSITE" id="PS51296">
    <property type="entry name" value="RIESKE"/>
    <property type="match status" value="1"/>
</dbReference>
<keyword evidence="1" id="KW-0001">2Fe-2S</keyword>
<feature type="domain" description="Rieske" evidence="7">
    <location>
        <begin position="5"/>
        <end position="105"/>
    </location>
</feature>
<keyword evidence="4" id="KW-0408">Iron</keyword>
<keyword evidence="2" id="KW-0479">Metal-binding</keyword>
<dbReference type="InterPro" id="IPR017881">
    <property type="entry name" value="NirD"/>
</dbReference>
<evidence type="ECO:0000256" key="6">
    <source>
        <dbReference type="ARBA" id="ARBA00023063"/>
    </source>
</evidence>
<evidence type="ECO:0000256" key="4">
    <source>
        <dbReference type="ARBA" id="ARBA00023004"/>
    </source>
</evidence>
<evidence type="ECO:0000259" key="7">
    <source>
        <dbReference type="PROSITE" id="PS51296"/>
    </source>
</evidence>
<dbReference type="Gene3D" id="2.102.10.10">
    <property type="entry name" value="Rieske [2Fe-2S] iron-sulphur domain"/>
    <property type="match status" value="1"/>
</dbReference>
<keyword evidence="5" id="KW-0411">Iron-sulfur</keyword>
<evidence type="ECO:0000256" key="2">
    <source>
        <dbReference type="ARBA" id="ARBA00022723"/>
    </source>
</evidence>
<keyword evidence="9" id="KW-1185">Reference proteome</keyword>
<protein>
    <submittedName>
        <fullName evidence="8">Nitrite reductase small subunit NirD</fullName>
    </submittedName>
</protein>
<comment type="caution">
    <text evidence="8">The sequence shown here is derived from an EMBL/GenBank/DDBJ whole genome shotgun (WGS) entry which is preliminary data.</text>
</comment>
<keyword evidence="6" id="KW-0534">Nitrate assimilation</keyword>
<dbReference type="PROSITE" id="PS51300">
    <property type="entry name" value="NIRD"/>
    <property type="match status" value="1"/>
</dbReference>
<dbReference type="EMBL" id="BAABJZ010000092">
    <property type="protein sequence ID" value="GAA4893904.1"/>
    <property type="molecule type" value="Genomic_DNA"/>
</dbReference>
<gene>
    <name evidence="8" type="primary">nirD</name>
    <name evidence="8" type="ORF">GCM10023333_28790</name>
</gene>
<sequence>MSQWIDICPQDDVVPGSGVCAQLGDAQVAVFRTGQDQFYAVGNHDPLGGANVLSRGLIAEVKGTLTVASPLYKHHYCLRTGQCLQDEQVQLPVYPVRVQDGLVQLAC</sequence>
<dbReference type="InterPro" id="IPR012748">
    <property type="entry name" value="Rieske-like_NirD"/>
</dbReference>
<evidence type="ECO:0000256" key="5">
    <source>
        <dbReference type="ARBA" id="ARBA00023014"/>
    </source>
</evidence>
<organism evidence="8 9">
    <name type="scientific">Ferrimonas pelagia</name>
    <dbReference type="NCBI Taxonomy" id="1177826"/>
    <lineage>
        <taxon>Bacteria</taxon>
        <taxon>Pseudomonadati</taxon>
        <taxon>Pseudomonadota</taxon>
        <taxon>Gammaproteobacteria</taxon>
        <taxon>Alteromonadales</taxon>
        <taxon>Ferrimonadaceae</taxon>
        <taxon>Ferrimonas</taxon>
    </lineage>
</organism>
<evidence type="ECO:0000313" key="9">
    <source>
        <dbReference type="Proteomes" id="UP001499988"/>
    </source>
</evidence>
<evidence type="ECO:0000313" key="8">
    <source>
        <dbReference type="EMBL" id="GAA4893904.1"/>
    </source>
</evidence>